<evidence type="ECO:0000256" key="7">
    <source>
        <dbReference type="ARBA" id="ARBA00023204"/>
    </source>
</evidence>
<sequence>MATTRGASFQKLPPVVGFIDMDCFYVAVERARVVQYPTGERGRPDLPPEADRWRTGGAMGGIIAVSYEARAKGVTRTMSGADARKACPEIILVQVPTAFGKADLRIYKENLKENDDKDVTNQDEMHGEAKATLKGPDPFATAVCCRCYTADGTPCNWEVPEYEAYIRA</sequence>
<dbReference type="PROSITE" id="PS50173">
    <property type="entry name" value="UMUC"/>
    <property type="match status" value="1"/>
</dbReference>
<dbReference type="EMBL" id="LSRX01000316">
    <property type="protein sequence ID" value="OLQ00775.1"/>
    <property type="molecule type" value="Genomic_DNA"/>
</dbReference>
<dbReference type="FunFam" id="3.40.1170.60:FF:000003">
    <property type="entry name" value="DNA polymerase eta"/>
    <property type="match status" value="1"/>
</dbReference>
<dbReference type="InterPro" id="IPR052230">
    <property type="entry name" value="DNA_polymerase_eta"/>
</dbReference>
<evidence type="ECO:0000256" key="5">
    <source>
        <dbReference type="ARBA" id="ARBA00022763"/>
    </source>
</evidence>
<keyword evidence="7" id="KW-0234">DNA repair</keyword>
<evidence type="ECO:0000256" key="4">
    <source>
        <dbReference type="ARBA" id="ARBA00022723"/>
    </source>
</evidence>
<keyword evidence="3" id="KW-0548">Nucleotidyltransferase</keyword>
<keyword evidence="11" id="KW-1185">Reference proteome</keyword>
<comment type="subcellular location">
    <subcellularLocation>
        <location evidence="1">Nucleus</location>
    </subcellularLocation>
</comment>
<dbReference type="InterPro" id="IPR001126">
    <property type="entry name" value="UmuC"/>
</dbReference>
<dbReference type="GO" id="GO:0003887">
    <property type="term" value="F:DNA-directed DNA polymerase activity"/>
    <property type="evidence" value="ECO:0007669"/>
    <property type="project" value="TreeGrafter"/>
</dbReference>
<evidence type="ECO:0000256" key="1">
    <source>
        <dbReference type="ARBA" id="ARBA00004123"/>
    </source>
</evidence>
<proteinExistence type="predicted"/>
<reference evidence="10 11" key="1">
    <citation type="submission" date="2016-02" db="EMBL/GenBank/DDBJ databases">
        <title>Genome analysis of coral dinoflagellate symbionts highlights evolutionary adaptations to a symbiotic lifestyle.</title>
        <authorList>
            <person name="Aranda M."/>
            <person name="Li Y."/>
            <person name="Liew Y.J."/>
            <person name="Baumgarten S."/>
            <person name="Simakov O."/>
            <person name="Wilson M."/>
            <person name="Piel J."/>
            <person name="Ashoor H."/>
            <person name="Bougouffa S."/>
            <person name="Bajic V.B."/>
            <person name="Ryu T."/>
            <person name="Ravasi T."/>
            <person name="Bayer T."/>
            <person name="Micklem G."/>
            <person name="Kim H."/>
            <person name="Bhak J."/>
            <person name="Lajeunesse T.C."/>
            <person name="Voolstra C.R."/>
        </authorList>
    </citation>
    <scope>NUCLEOTIDE SEQUENCE [LARGE SCALE GENOMIC DNA]</scope>
    <source>
        <strain evidence="10 11">CCMP2467</strain>
    </source>
</reference>
<keyword evidence="2" id="KW-0808">Transferase</keyword>
<gene>
    <name evidence="10" type="primary">POLH</name>
    <name evidence="10" type="ORF">AK812_SmicGene16524</name>
</gene>
<evidence type="ECO:0000256" key="2">
    <source>
        <dbReference type="ARBA" id="ARBA00022679"/>
    </source>
</evidence>
<organism evidence="10 11">
    <name type="scientific">Symbiodinium microadriaticum</name>
    <name type="common">Dinoflagellate</name>
    <name type="synonym">Zooxanthella microadriatica</name>
    <dbReference type="NCBI Taxonomy" id="2951"/>
    <lineage>
        <taxon>Eukaryota</taxon>
        <taxon>Sar</taxon>
        <taxon>Alveolata</taxon>
        <taxon>Dinophyceae</taxon>
        <taxon>Suessiales</taxon>
        <taxon>Symbiodiniaceae</taxon>
        <taxon>Symbiodinium</taxon>
    </lineage>
</organism>
<dbReference type="GO" id="GO:0046872">
    <property type="term" value="F:metal ion binding"/>
    <property type="evidence" value="ECO:0007669"/>
    <property type="project" value="UniProtKB-KW"/>
</dbReference>
<keyword evidence="8" id="KW-0539">Nucleus</keyword>
<evidence type="ECO:0000256" key="6">
    <source>
        <dbReference type="ARBA" id="ARBA00022842"/>
    </source>
</evidence>
<comment type="caution">
    <text evidence="10">The sequence shown here is derived from an EMBL/GenBank/DDBJ whole genome shotgun (WGS) entry which is preliminary data.</text>
</comment>
<dbReference type="SUPFAM" id="SSF56672">
    <property type="entry name" value="DNA/RNA polymerases"/>
    <property type="match status" value="1"/>
</dbReference>
<dbReference type="PANTHER" id="PTHR45873:SF1">
    <property type="entry name" value="DNA POLYMERASE ETA"/>
    <property type="match status" value="1"/>
</dbReference>
<dbReference type="AlphaFoldDB" id="A0A1Q9E025"/>
<dbReference type="GO" id="GO:0005657">
    <property type="term" value="C:replication fork"/>
    <property type="evidence" value="ECO:0007669"/>
    <property type="project" value="TreeGrafter"/>
</dbReference>
<dbReference type="GO" id="GO:0009314">
    <property type="term" value="P:response to radiation"/>
    <property type="evidence" value="ECO:0007669"/>
    <property type="project" value="TreeGrafter"/>
</dbReference>
<evidence type="ECO:0000313" key="10">
    <source>
        <dbReference type="EMBL" id="OLQ00775.1"/>
    </source>
</evidence>
<dbReference type="Pfam" id="PF00817">
    <property type="entry name" value="IMS"/>
    <property type="match status" value="1"/>
</dbReference>
<evidence type="ECO:0000256" key="3">
    <source>
        <dbReference type="ARBA" id="ARBA00022695"/>
    </source>
</evidence>
<accession>A0A1Q9E025</accession>
<dbReference type="GO" id="GO:0005634">
    <property type="term" value="C:nucleus"/>
    <property type="evidence" value="ECO:0007669"/>
    <property type="project" value="UniProtKB-SubCell"/>
</dbReference>
<evidence type="ECO:0000256" key="8">
    <source>
        <dbReference type="ARBA" id="ARBA00023242"/>
    </source>
</evidence>
<dbReference type="Gene3D" id="3.40.1170.60">
    <property type="match status" value="1"/>
</dbReference>
<dbReference type="GO" id="GO:0042276">
    <property type="term" value="P:error-prone translesion synthesis"/>
    <property type="evidence" value="ECO:0007669"/>
    <property type="project" value="TreeGrafter"/>
</dbReference>
<dbReference type="GO" id="GO:0035861">
    <property type="term" value="C:site of double-strand break"/>
    <property type="evidence" value="ECO:0007669"/>
    <property type="project" value="TreeGrafter"/>
</dbReference>
<dbReference type="GO" id="GO:0006281">
    <property type="term" value="P:DNA repair"/>
    <property type="evidence" value="ECO:0007669"/>
    <property type="project" value="UniProtKB-KW"/>
</dbReference>
<dbReference type="Proteomes" id="UP000186817">
    <property type="component" value="Unassembled WGS sequence"/>
</dbReference>
<dbReference type="PANTHER" id="PTHR45873">
    <property type="entry name" value="DNA POLYMERASE ETA"/>
    <property type="match status" value="1"/>
</dbReference>
<dbReference type="OrthoDB" id="5723at2759"/>
<keyword evidence="6" id="KW-0460">Magnesium</keyword>
<dbReference type="InterPro" id="IPR043502">
    <property type="entry name" value="DNA/RNA_pol_sf"/>
</dbReference>
<evidence type="ECO:0000259" key="9">
    <source>
        <dbReference type="PROSITE" id="PS50173"/>
    </source>
</evidence>
<feature type="domain" description="UmuC" evidence="9">
    <location>
        <begin position="16"/>
        <end position="99"/>
    </location>
</feature>
<keyword evidence="5" id="KW-0227">DNA damage</keyword>
<evidence type="ECO:0000313" key="11">
    <source>
        <dbReference type="Proteomes" id="UP000186817"/>
    </source>
</evidence>
<name>A0A1Q9E025_SYMMI</name>
<protein>
    <submittedName>
        <fullName evidence="10">DNA polymerase eta</fullName>
    </submittedName>
</protein>
<keyword evidence="4" id="KW-0479">Metal-binding</keyword>